<dbReference type="PANTHER" id="PTHR12526:SF630">
    <property type="entry name" value="GLYCOSYLTRANSFERASE"/>
    <property type="match status" value="1"/>
</dbReference>
<feature type="domain" description="Glycosyltransferase subfamily 4-like N-terminal" evidence="3">
    <location>
        <begin position="59"/>
        <end position="227"/>
    </location>
</feature>
<evidence type="ECO:0008006" key="6">
    <source>
        <dbReference type="Google" id="ProtNLM"/>
    </source>
</evidence>
<evidence type="ECO:0000259" key="2">
    <source>
        <dbReference type="Pfam" id="PF00534"/>
    </source>
</evidence>
<dbReference type="Gene3D" id="3.40.50.2000">
    <property type="entry name" value="Glycogen Phosphorylase B"/>
    <property type="match status" value="2"/>
</dbReference>
<organism evidence="4 5">
    <name type="scientific">Aestuariivirga litoralis</name>
    <dbReference type="NCBI Taxonomy" id="2650924"/>
    <lineage>
        <taxon>Bacteria</taxon>
        <taxon>Pseudomonadati</taxon>
        <taxon>Pseudomonadota</taxon>
        <taxon>Alphaproteobacteria</taxon>
        <taxon>Hyphomicrobiales</taxon>
        <taxon>Aestuariivirgaceae</taxon>
        <taxon>Aestuariivirga</taxon>
    </lineage>
</organism>
<evidence type="ECO:0000313" key="4">
    <source>
        <dbReference type="EMBL" id="PZF76393.1"/>
    </source>
</evidence>
<dbReference type="PANTHER" id="PTHR12526">
    <property type="entry name" value="GLYCOSYLTRANSFERASE"/>
    <property type="match status" value="1"/>
</dbReference>
<evidence type="ECO:0000256" key="1">
    <source>
        <dbReference type="SAM" id="MobiDB-lite"/>
    </source>
</evidence>
<accession>A0A2W2C851</accession>
<protein>
    <recommendedName>
        <fullName evidence="6">Glycosyltransferase subfamily 4-like N-terminal domain-containing protein</fullName>
    </recommendedName>
</protein>
<dbReference type="SUPFAM" id="SSF53756">
    <property type="entry name" value="UDP-Glycosyltransferase/glycogen phosphorylase"/>
    <property type="match status" value="1"/>
</dbReference>
<proteinExistence type="predicted"/>
<feature type="domain" description="Glycosyl transferase family 1" evidence="2">
    <location>
        <begin position="253"/>
        <end position="403"/>
    </location>
</feature>
<evidence type="ECO:0000259" key="3">
    <source>
        <dbReference type="Pfam" id="PF13439"/>
    </source>
</evidence>
<feature type="region of interest" description="Disordered" evidence="1">
    <location>
        <begin position="1"/>
        <end position="33"/>
    </location>
</feature>
<reference evidence="5" key="1">
    <citation type="submission" date="2018-06" db="EMBL/GenBank/DDBJ databases">
        <title>Aestuariibacter litoralis strain KCTC 52945T.</title>
        <authorList>
            <person name="Li X."/>
            <person name="Salam N."/>
            <person name="Li J.-L."/>
            <person name="Chen Y.-M."/>
            <person name="Yang Z.-W."/>
            <person name="Zhang L.-Y."/>
            <person name="Han M.-X."/>
            <person name="Xiao M."/>
            <person name="Li W.-J."/>
        </authorList>
    </citation>
    <scope>NUCLEOTIDE SEQUENCE [LARGE SCALE GENOMIC DNA]</scope>
    <source>
        <strain evidence="5">KCTC 52945</strain>
    </source>
</reference>
<comment type="caution">
    <text evidence="4">The sequence shown here is derived from an EMBL/GenBank/DDBJ whole genome shotgun (WGS) entry which is preliminary data.</text>
</comment>
<gene>
    <name evidence="4" type="ORF">DK847_14545</name>
</gene>
<dbReference type="RefSeq" id="WP_111199229.1">
    <property type="nucleotide sequence ID" value="NZ_QKVK01000006.1"/>
</dbReference>
<keyword evidence="5" id="KW-1185">Reference proteome</keyword>
<evidence type="ECO:0000313" key="5">
    <source>
        <dbReference type="Proteomes" id="UP000248795"/>
    </source>
</evidence>
<dbReference type="InterPro" id="IPR001296">
    <property type="entry name" value="Glyco_trans_1"/>
</dbReference>
<dbReference type="Pfam" id="PF13439">
    <property type="entry name" value="Glyco_transf_4"/>
    <property type="match status" value="1"/>
</dbReference>
<dbReference type="Proteomes" id="UP000248795">
    <property type="component" value="Unassembled WGS sequence"/>
</dbReference>
<dbReference type="GO" id="GO:0016757">
    <property type="term" value="F:glycosyltransferase activity"/>
    <property type="evidence" value="ECO:0007669"/>
    <property type="project" value="InterPro"/>
</dbReference>
<dbReference type="EMBL" id="QKVK01000006">
    <property type="protein sequence ID" value="PZF76393.1"/>
    <property type="molecule type" value="Genomic_DNA"/>
</dbReference>
<dbReference type="AlphaFoldDB" id="A0A2W2C851"/>
<sequence>MPSGTGRRSGRAEKQMKVAKAPAGPETFSGLPGLGKGKGARPLKVCVVTSEILGPVKNGGIGTATSALIDCLAANGHEVTILYTLVQRGEPDCVERTWAHWVSQLAARNITLTHIPHEGDYREWLKKSWLVKLHLGAHDYDAVYFNEHHGSGYFTLAAKRAGLSPFAERVHCVITHGSIEWVFNTNDQRLSRPTDLQMIGVERRSVEWADVVIGPSQYLLREYRSYGWDLPRHTYNQPYPFPIGVKRKKGGRTPVEEIVFFGRLETRKGLWLFCEALDRMGDALRGRKVTFMGRPADVSGFPSPVFILARAEKWACEVNLLLDYSQEQALDYLSKPGRVAVMPSLADNSPCVVYECMQQQIPFVATNGSGADELVHPDCWPTVMCPPNAVALSERLGEVLKDGATTAWPRFEAAENLASWQAWNQLLADPKARAELLEDAPSPVPAKAVSGKSTFLYIDDGAVLLGTLMDRLLRQMQLFAGAGNFALLSARGEPLRGMLEGALEASAAQLGSAFSYVSPAALPRFLQSGRKIGSSLFVTDVSDELAEPFVQQSRDMIARGTAVAVTCAAARRRKDSDEPVIAEIPAGDLPAAGGLGMPITSSAWAVHSAALGEQLTAADFIDPTTGELTPAQDIGELAFHRLITARQPVRLIPEVGTVRTTPTRRPRRERHWYRSAVLHAEALGMKPYLFQDAAAWLSASSFGFRSSAAPERSAATGLLPEGHPLRDVAQSGTSMDGLAHLAAALGRADQAIQIATASEVGVRAEDLLVEAVHTVRNRPAIDLSALLSGETRLESASDVIKTLRASTVNLVLERTPDGLGIRLQDPAIGEGTATFFDVALFGHDHFLLDCHIGEGNSCSVQATIIDQATGATLGEASVAGAAGTERKLRIPLHGIHGMFCLIVDFAAPGGKSAALTLNRMQFA</sequence>
<dbReference type="Pfam" id="PF00534">
    <property type="entry name" value="Glycos_transf_1"/>
    <property type="match status" value="1"/>
</dbReference>
<dbReference type="CDD" id="cd03801">
    <property type="entry name" value="GT4_PimA-like"/>
    <property type="match status" value="1"/>
</dbReference>
<dbReference type="InterPro" id="IPR028098">
    <property type="entry name" value="Glyco_trans_4-like_N"/>
</dbReference>
<name>A0A2W2C851_9HYPH</name>